<feature type="active site" description="Proton acceptor" evidence="8">
    <location>
        <position position="19"/>
    </location>
</feature>
<dbReference type="KEGG" id="tum:CBW65_07725"/>
<evidence type="ECO:0000256" key="6">
    <source>
        <dbReference type="ARBA" id="ARBA00048707"/>
    </source>
</evidence>
<comment type="function">
    <text evidence="8">Catalyzes the release of premature peptidyl moieties from peptidyl-tRNA molecules trapped in stalled 50S ribosomal subunits, and thus maintains levels of free tRNAs and 50S ribosomes.</text>
</comment>
<dbReference type="RefSeq" id="WP_087456371.1">
    <property type="nucleotide sequence ID" value="NZ_CP021434.1"/>
</dbReference>
<evidence type="ECO:0000256" key="3">
    <source>
        <dbReference type="ARBA" id="ARBA00022801"/>
    </source>
</evidence>
<evidence type="ECO:0000256" key="1">
    <source>
        <dbReference type="ARBA" id="ARBA00013260"/>
    </source>
</evidence>
<dbReference type="NCBIfam" id="TIGR00447">
    <property type="entry name" value="pth"/>
    <property type="match status" value="1"/>
</dbReference>
<dbReference type="GO" id="GO:0006515">
    <property type="term" value="P:protein quality control for misfolded or incompletely synthesized proteins"/>
    <property type="evidence" value="ECO:0007669"/>
    <property type="project" value="UniProtKB-UniRule"/>
</dbReference>
<dbReference type="Gene3D" id="3.40.50.1470">
    <property type="entry name" value="Peptidyl-tRNA hydrolase"/>
    <property type="match status" value="1"/>
</dbReference>
<dbReference type="OrthoDB" id="9800507at2"/>
<evidence type="ECO:0000313" key="11">
    <source>
        <dbReference type="EMBL" id="ARU60986.1"/>
    </source>
</evidence>
<proteinExistence type="inferred from homology"/>
<feature type="binding site" evidence="8">
    <location>
        <position position="14"/>
    </location>
    <ligand>
        <name>tRNA</name>
        <dbReference type="ChEBI" id="CHEBI:17843"/>
    </ligand>
</feature>
<organism evidence="11 12">
    <name type="scientific">Tumebacillus avium</name>
    <dbReference type="NCBI Taxonomy" id="1903704"/>
    <lineage>
        <taxon>Bacteria</taxon>
        <taxon>Bacillati</taxon>
        <taxon>Bacillota</taxon>
        <taxon>Bacilli</taxon>
        <taxon>Bacillales</taxon>
        <taxon>Alicyclobacillaceae</taxon>
        <taxon>Tumebacillus</taxon>
    </lineage>
</organism>
<comment type="subunit">
    <text evidence="8">Monomer.</text>
</comment>
<reference evidence="12" key="1">
    <citation type="submission" date="2017-05" db="EMBL/GenBank/DDBJ databases">
        <authorList>
            <person name="Sung H."/>
        </authorList>
    </citation>
    <scope>NUCLEOTIDE SEQUENCE [LARGE SCALE GENOMIC DNA]</scope>
    <source>
        <strain evidence="12">AR23208</strain>
    </source>
</reference>
<feature type="site" description="Stabilizes the basic form of H active site to accept a proton" evidence="8">
    <location>
        <position position="91"/>
    </location>
</feature>
<keyword evidence="2 8" id="KW-0820">tRNA-binding</keyword>
<dbReference type="InterPro" id="IPR036416">
    <property type="entry name" value="Pept_tRNA_hydro_sf"/>
</dbReference>
<comment type="similarity">
    <text evidence="5 8 10">Belongs to the PTH family.</text>
</comment>
<protein>
    <recommendedName>
        <fullName evidence="7 8">Peptidyl-tRNA hydrolase</fullName>
        <shortName evidence="8">Pth</shortName>
        <ecNumber evidence="1 8">3.1.1.29</ecNumber>
    </recommendedName>
</protein>
<evidence type="ECO:0000256" key="9">
    <source>
        <dbReference type="RuleBase" id="RU000673"/>
    </source>
</evidence>
<keyword evidence="8" id="KW-0963">Cytoplasm</keyword>
<feature type="binding site" evidence="8">
    <location>
        <position position="64"/>
    </location>
    <ligand>
        <name>tRNA</name>
        <dbReference type="ChEBI" id="CHEBI:17843"/>
    </ligand>
</feature>
<dbReference type="PROSITE" id="PS01195">
    <property type="entry name" value="PEPT_TRNA_HYDROL_1"/>
    <property type="match status" value="1"/>
</dbReference>
<evidence type="ECO:0000313" key="12">
    <source>
        <dbReference type="Proteomes" id="UP000195437"/>
    </source>
</evidence>
<dbReference type="PROSITE" id="PS01196">
    <property type="entry name" value="PEPT_TRNA_HYDROL_2"/>
    <property type="match status" value="1"/>
</dbReference>
<keyword evidence="12" id="KW-1185">Reference proteome</keyword>
<comment type="catalytic activity">
    <reaction evidence="6 8 9">
        <text>an N-acyl-L-alpha-aminoacyl-tRNA + H2O = an N-acyl-L-amino acid + a tRNA + H(+)</text>
        <dbReference type="Rhea" id="RHEA:54448"/>
        <dbReference type="Rhea" id="RHEA-COMP:10123"/>
        <dbReference type="Rhea" id="RHEA-COMP:13883"/>
        <dbReference type="ChEBI" id="CHEBI:15377"/>
        <dbReference type="ChEBI" id="CHEBI:15378"/>
        <dbReference type="ChEBI" id="CHEBI:59874"/>
        <dbReference type="ChEBI" id="CHEBI:78442"/>
        <dbReference type="ChEBI" id="CHEBI:138191"/>
        <dbReference type="EC" id="3.1.1.29"/>
    </reaction>
</comment>
<dbReference type="GO" id="GO:0000049">
    <property type="term" value="F:tRNA binding"/>
    <property type="evidence" value="ECO:0007669"/>
    <property type="project" value="UniProtKB-UniRule"/>
</dbReference>
<keyword evidence="3 8" id="KW-0378">Hydrolase</keyword>
<dbReference type="FunFam" id="3.40.50.1470:FF:000001">
    <property type="entry name" value="Peptidyl-tRNA hydrolase"/>
    <property type="match status" value="1"/>
</dbReference>
<evidence type="ECO:0000256" key="7">
    <source>
        <dbReference type="ARBA" id="ARBA00050038"/>
    </source>
</evidence>
<sequence length="187" mass="21133">MKLFIGLGNPGPNYELTRHNIGFLAIDRLEDELGIPVNKSKFKALYGEGTYKGEKVVLLKPMTYMNLSGDALSQAMAWYKPDLEDIFIIYDDMDTPLGRMRLRTKGSAGGHNGIKSIIQHLGTQEFNRIRLGVGRPHPGTDVIKHVLTNFRKEEMEDVEKVVLNMKSVIDCILDEGFMKAMNKFNTK</sequence>
<dbReference type="SUPFAM" id="SSF53178">
    <property type="entry name" value="Peptidyl-tRNA hydrolase-like"/>
    <property type="match status" value="1"/>
</dbReference>
<keyword evidence="4 8" id="KW-0694">RNA-binding</keyword>
<dbReference type="CDD" id="cd00462">
    <property type="entry name" value="PTH"/>
    <property type="match status" value="1"/>
</dbReference>
<comment type="function">
    <text evidence="8">Hydrolyzes ribosome-free peptidyl-tRNAs (with 1 or more amino acids incorporated), which drop off the ribosome during protein synthesis, or as a result of ribosome stalling.</text>
</comment>
<dbReference type="PANTHER" id="PTHR17224:SF1">
    <property type="entry name" value="PEPTIDYL-TRNA HYDROLASE"/>
    <property type="match status" value="1"/>
</dbReference>
<gene>
    <name evidence="8" type="primary">pth</name>
    <name evidence="11" type="ORF">CBW65_07725</name>
</gene>
<dbReference type="PANTHER" id="PTHR17224">
    <property type="entry name" value="PEPTIDYL-TRNA HYDROLASE"/>
    <property type="match status" value="1"/>
</dbReference>
<dbReference type="HAMAP" id="MF_00083">
    <property type="entry name" value="Pept_tRNA_hydro_bact"/>
    <property type="match status" value="1"/>
</dbReference>
<dbReference type="GO" id="GO:0004045">
    <property type="term" value="F:peptidyl-tRNA hydrolase activity"/>
    <property type="evidence" value="ECO:0007669"/>
    <property type="project" value="UniProtKB-UniRule"/>
</dbReference>
<dbReference type="EC" id="3.1.1.29" evidence="1 8"/>
<dbReference type="InterPro" id="IPR018171">
    <property type="entry name" value="Pept_tRNA_hydro_CS"/>
</dbReference>
<evidence type="ECO:0000256" key="10">
    <source>
        <dbReference type="RuleBase" id="RU004320"/>
    </source>
</evidence>
<feature type="binding site" evidence="8">
    <location>
        <position position="66"/>
    </location>
    <ligand>
        <name>tRNA</name>
        <dbReference type="ChEBI" id="CHEBI:17843"/>
    </ligand>
</feature>
<dbReference type="EMBL" id="CP021434">
    <property type="protein sequence ID" value="ARU60986.1"/>
    <property type="molecule type" value="Genomic_DNA"/>
</dbReference>
<evidence type="ECO:0000256" key="8">
    <source>
        <dbReference type="HAMAP-Rule" id="MF_00083"/>
    </source>
</evidence>
<accession>A0A1Y0IMD5</accession>
<dbReference type="GO" id="GO:0072344">
    <property type="term" value="P:rescue of stalled ribosome"/>
    <property type="evidence" value="ECO:0007669"/>
    <property type="project" value="UniProtKB-UniRule"/>
</dbReference>
<comment type="subcellular location">
    <subcellularLocation>
        <location evidence="8">Cytoplasm</location>
    </subcellularLocation>
</comment>
<evidence type="ECO:0000256" key="2">
    <source>
        <dbReference type="ARBA" id="ARBA00022555"/>
    </source>
</evidence>
<evidence type="ECO:0000256" key="4">
    <source>
        <dbReference type="ARBA" id="ARBA00022884"/>
    </source>
</evidence>
<dbReference type="Pfam" id="PF01195">
    <property type="entry name" value="Pept_tRNA_hydro"/>
    <property type="match status" value="1"/>
</dbReference>
<evidence type="ECO:0000256" key="5">
    <source>
        <dbReference type="ARBA" id="ARBA00038063"/>
    </source>
</evidence>
<dbReference type="Proteomes" id="UP000195437">
    <property type="component" value="Chromosome"/>
</dbReference>
<feature type="site" description="Discriminates between blocked and unblocked aminoacyl-tRNA" evidence="8">
    <location>
        <position position="9"/>
    </location>
</feature>
<name>A0A1Y0IMD5_9BACL</name>
<dbReference type="AlphaFoldDB" id="A0A1Y0IMD5"/>
<feature type="binding site" evidence="8">
    <location>
        <position position="112"/>
    </location>
    <ligand>
        <name>tRNA</name>
        <dbReference type="ChEBI" id="CHEBI:17843"/>
    </ligand>
</feature>
<dbReference type="GO" id="GO:0005737">
    <property type="term" value="C:cytoplasm"/>
    <property type="evidence" value="ECO:0007669"/>
    <property type="project" value="UniProtKB-SubCell"/>
</dbReference>
<dbReference type="InterPro" id="IPR001328">
    <property type="entry name" value="Pept_tRNA_hydro"/>
</dbReference>